<gene>
    <name evidence="2" type="ORF">QBC42DRAFT_281365</name>
</gene>
<dbReference type="Proteomes" id="UP001321749">
    <property type="component" value="Unassembled WGS sequence"/>
</dbReference>
<name>A0AAV9H7J8_9PEZI</name>
<organism evidence="2 3">
    <name type="scientific">Cladorrhinum samala</name>
    <dbReference type="NCBI Taxonomy" id="585594"/>
    <lineage>
        <taxon>Eukaryota</taxon>
        <taxon>Fungi</taxon>
        <taxon>Dikarya</taxon>
        <taxon>Ascomycota</taxon>
        <taxon>Pezizomycotina</taxon>
        <taxon>Sordariomycetes</taxon>
        <taxon>Sordariomycetidae</taxon>
        <taxon>Sordariales</taxon>
        <taxon>Podosporaceae</taxon>
        <taxon>Cladorrhinum</taxon>
    </lineage>
</organism>
<accession>A0AAV9H7J8</accession>
<reference evidence="2" key="2">
    <citation type="submission" date="2023-06" db="EMBL/GenBank/DDBJ databases">
        <authorList>
            <consortium name="Lawrence Berkeley National Laboratory"/>
            <person name="Mondo S.J."/>
            <person name="Hensen N."/>
            <person name="Bonometti L."/>
            <person name="Westerberg I."/>
            <person name="Brannstrom I.O."/>
            <person name="Guillou S."/>
            <person name="Cros-Aarteil S."/>
            <person name="Calhoun S."/>
            <person name="Haridas S."/>
            <person name="Kuo A."/>
            <person name="Pangilinan J."/>
            <person name="Riley R."/>
            <person name="Labutti K."/>
            <person name="Andreopoulos B."/>
            <person name="Lipzen A."/>
            <person name="Chen C."/>
            <person name="Yanf M."/>
            <person name="Daum C."/>
            <person name="Ng V."/>
            <person name="Clum A."/>
            <person name="Steindorff A."/>
            <person name="Ohm R."/>
            <person name="Martin F."/>
            <person name="Silar P."/>
            <person name="Natvig D."/>
            <person name="Lalanne C."/>
            <person name="Gautier V."/>
            <person name="Ament-Velasquez S.L."/>
            <person name="Kruys A."/>
            <person name="Hutchinson M.I."/>
            <person name="Powell A.J."/>
            <person name="Barry K."/>
            <person name="Miller A.N."/>
            <person name="Grigoriev I.V."/>
            <person name="Debuchy R."/>
            <person name="Gladieux P."/>
            <person name="Thoren M.H."/>
            <person name="Johannesson H."/>
        </authorList>
    </citation>
    <scope>NUCLEOTIDE SEQUENCE</scope>
    <source>
        <strain evidence="2">PSN324</strain>
    </source>
</reference>
<keyword evidence="1" id="KW-1133">Transmembrane helix</keyword>
<reference evidence="2" key="1">
    <citation type="journal article" date="2023" name="Mol. Phylogenet. Evol.">
        <title>Genome-scale phylogeny and comparative genomics of the fungal order Sordariales.</title>
        <authorList>
            <person name="Hensen N."/>
            <person name="Bonometti L."/>
            <person name="Westerberg I."/>
            <person name="Brannstrom I.O."/>
            <person name="Guillou S."/>
            <person name="Cros-Aarteil S."/>
            <person name="Calhoun S."/>
            <person name="Haridas S."/>
            <person name="Kuo A."/>
            <person name="Mondo S."/>
            <person name="Pangilinan J."/>
            <person name="Riley R."/>
            <person name="LaButti K."/>
            <person name="Andreopoulos B."/>
            <person name="Lipzen A."/>
            <person name="Chen C."/>
            <person name="Yan M."/>
            <person name="Daum C."/>
            <person name="Ng V."/>
            <person name="Clum A."/>
            <person name="Steindorff A."/>
            <person name="Ohm R.A."/>
            <person name="Martin F."/>
            <person name="Silar P."/>
            <person name="Natvig D.O."/>
            <person name="Lalanne C."/>
            <person name="Gautier V."/>
            <person name="Ament-Velasquez S.L."/>
            <person name="Kruys A."/>
            <person name="Hutchinson M.I."/>
            <person name="Powell A.J."/>
            <person name="Barry K."/>
            <person name="Miller A.N."/>
            <person name="Grigoriev I.V."/>
            <person name="Debuchy R."/>
            <person name="Gladieux P."/>
            <person name="Hiltunen Thoren M."/>
            <person name="Johannesson H."/>
        </authorList>
    </citation>
    <scope>NUCLEOTIDE SEQUENCE</scope>
    <source>
        <strain evidence="2">PSN324</strain>
    </source>
</reference>
<sequence length="126" mass="14320">MAKILRLDIFFLFIFIGDRIDIITLAKVLVSNLDQLTLPSSKSFRLSRSQFVAVEGSGTFSFFFFIKKKKNYRGMVVSTGQSVLLISSKEGFKFEHNSFDHFISSARSHIPGSSLTFCTKRYGIFL</sequence>
<protein>
    <submittedName>
        <fullName evidence="2">Uncharacterized protein</fullName>
    </submittedName>
</protein>
<dbReference type="AlphaFoldDB" id="A0AAV9H7J8"/>
<evidence type="ECO:0000256" key="1">
    <source>
        <dbReference type="SAM" id="Phobius"/>
    </source>
</evidence>
<feature type="transmembrane region" description="Helical" evidence="1">
    <location>
        <begin position="49"/>
        <end position="66"/>
    </location>
</feature>
<proteinExistence type="predicted"/>
<evidence type="ECO:0000313" key="3">
    <source>
        <dbReference type="Proteomes" id="UP001321749"/>
    </source>
</evidence>
<evidence type="ECO:0000313" key="2">
    <source>
        <dbReference type="EMBL" id="KAK4456413.1"/>
    </source>
</evidence>
<keyword evidence="3" id="KW-1185">Reference proteome</keyword>
<comment type="caution">
    <text evidence="2">The sequence shown here is derived from an EMBL/GenBank/DDBJ whole genome shotgun (WGS) entry which is preliminary data.</text>
</comment>
<keyword evidence="1" id="KW-0472">Membrane</keyword>
<keyword evidence="1" id="KW-0812">Transmembrane</keyword>
<feature type="transmembrane region" description="Helical" evidence="1">
    <location>
        <begin position="7"/>
        <end position="29"/>
    </location>
</feature>
<dbReference type="EMBL" id="MU865228">
    <property type="protein sequence ID" value="KAK4456413.1"/>
    <property type="molecule type" value="Genomic_DNA"/>
</dbReference>